<dbReference type="AlphaFoldDB" id="A0A9P6QGK7"/>
<feature type="compositionally biased region" description="Polar residues" evidence="1">
    <location>
        <begin position="137"/>
        <end position="151"/>
    </location>
</feature>
<keyword evidence="2" id="KW-0812">Transmembrane</keyword>
<feature type="region of interest" description="Disordered" evidence="1">
    <location>
        <begin position="185"/>
        <end position="228"/>
    </location>
</feature>
<dbReference type="Proteomes" id="UP000807716">
    <property type="component" value="Unassembled WGS sequence"/>
</dbReference>
<evidence type="ECO:0000256" key="2">
    <source>
        <dbReference type="SAM" id="Phobius"/>
    </source>
</evidence>
<sequence length="355" mass="37977">MLKGSGLINMPLNPCFTSTSDDVVAVDAGKIYLSKFGFPNDVIWNTVSPANNGTDLSGSVLACTTFKNVVIVIVSGSGEQSRPDIHLFDLKAPTWIKAQLVSAPPGTFSDIPPIQPPPGNPGGPGTGGPNEGGGSNHSGDPSTAGPSSANATTSRAGLIGGIVGGIVVLGVLIFAGFFFRRRRGLKQKGQDESGSGVKPLDGDGNHHNEQRMHGSRRGGRGNGRNPEELNHHEFAYSRANNHHEKTWPSVHNQYEMPLSQASSPQAMAWPQVNGLQEMHLSQAGGLKEVTRTRVNGPQEMTWAPSSYDHKTASSLAYNPRKKTRSRINGPEERARAMVPVAHRVNDPQYTPNQQF</sequence>
<feature type="transmembrane region" description="Helical" evidence="2">
    <location>
        <begin position="156"/>
        <end position="179"/>
    </location>
</feature>
<comment type="caution">
    <text evidence="3">The sequence shown here is derived from an EMBL/GenBank/DDBJ whole genome shotgun (WGS) entry which is preliminary data.</text>
</comment>
<evidence type="ECO:0000256" key="1">
    <source>
        <dbReference type="SAM" id="MobiDB-lite"/>
    </source>
</evidence>
<keyword evidence="2" id="KW-1133">Transmembrane helix</keyword>
<feature type="region of interest" description="Disordered" evidence="1">
    <location>
        <begin position="106"/>
        <end position="151"/>
    </location>
</feature>
<organism evidence="3 4">
    <name type="scientific">Actinomortierella ambigua</name>
    <dbReference type="NCBI Taxonomy" id="1343610"/>
    <lineage>
        <taxon>Eukaryota</taxon>
        <taxon>Fungi</taxon>
        <taxon>Fungi incertae sedis</taxon>
        <taxon>Mucoromycota</taxon>
        <taxon>Mortierellomycotina</taxon>
        <taxon>Mortierellomycetes</taxon>
        <taxon>Mortierellales</taxon>
        <taxon>Mortierellaceae</taxon>
        <taxon>Actinomortierella</taxon>
    </lineage>
</organism>
<evidence type="ECO:0000313" key="4">
    <source>
        <dbReference type="Proteomes" id="UP000807716"/>
    </source>
</evidence>
<gene>
    <name evidence="3" type="ORF">DFQ27_000113</name>
</gene>
<evidence type="ECO:0000313" key="3">
    <source>
        <dbReference type="EMBL" id="KAG0266161.1"/>
    </source>
</evidence>
<keyword evidence="2" id="KW-0472">Membrane</keyword>
<name>A0A9P6QGK7_9FUNG</name>
<keyword evidence="4" id="KW-1185">Reference proteome</keyword>
<reference evidence="3" key="1">
    <citation type="journal article" date="2020" name="Fungal Divers.">
        <title>Resolving the Mortierellaceae phylogeny through synthesis of multi-gene phylogenetics and phylogenomics.</title>
        <authorList>
            <person name="Vandepol N."/>
            <person name="Liber J."/>
            <person name="Desiro A."/>
            <person name="Na H."/>
            <person name="Kennedy M."/>
            <person name="Barry K."/>
            <person name="Grigoriev I.V."/>
            <person name="Miller A.N."/>
            <person name="O'Donnell K."/>
            <person name="Stajich J.E."/>
            <person name="Bonito G."/>
        </authorList>
    </citation>
    <scope>NUCLEOTIDE SEQUENCE</scope>
    <source>
        <strain evidence="3">BC1065</strain>
    </source>
</reference>
<feature type="compositionally biased region" description="Gly residues" evidence="1">
    <location>
        <begin position="122"/>
        <end position="136"/>
    </location>
</feature>
<dbReference type="EMBL" id="JAAAJB010000100">
    <property type="protein sequence ID" value="KAG0266161.1"/>
    <property type="molecule type" value="Genomic_DNA"/>
</dbReference>
<accession>A0A9P6QGK7</accession>
<proteinExistence type="predicted"/>
<protein>
    <submittedName>
        <fullName evidence="3">Uncharacterized protein</fullName>
    </submittedName>
</protein>
<feature type="region of interest" description="Disordered" evidence="1">
    <location>
        <begin position="313"/>
        <end position="355"/>
    </location>
</feature>
<feature type="compositionally biased region" description="Basic and acidic residues" evidence="1">
    <location>
        <begin position="200"/>
        <end position="212"/>
    </location>
</feature>